<protein>
    <submittedName>
        <fullName evidence="8">PLP-dependent aminotransferase family protein</fullName>
    </submittedName>
</protein>
<evidence type="ECO:0000313" key="9">
    <source>
        <dbReference type="Proteomes" id="UP000253420"/>
    </source>
</evidence>
<dbReference type="InterPro" id="IPR036388">
    <property type="entry name" value="WH-like_DNA-bd_sf"/>
</dbReference>
<dbReference type="InterPro" id="IPR051446">
    <property type="entry name" value="HTH_trans_reg/aminotransferase"/>
</dbReference>
<gene>
    <name evidence="8" type="ORF">DUT91_24880</name>
</gene>
<dbReference type="OrthoDB" id="9802328at2"/>
<reference evidence="8 9" key="1">
    <citation type="submission" date="2018-07" db="EMBL/GenBank/DDBJ databases">
        <title>The draft genome of Phyllobacterium salinisoli.</title>
        <authorList>
            <person name="Liu L."/>
            <person name="Li L."/>
            <person name="Zhang X."/>
            <person name="Liang L."/>
        </authorList>
    </citation>
    <scope>NUCLEOTIDE SEQUENCE [LARGE SCALE GENOMIC DNA]</scope>
    <source>
        <strain evidence="8 9">LLAN61</strain>
    </source>
</reference>
<dbReference type="InterPro" id="IPR036390">
    <property type="entry name" value="WH_DNA-bd_sf"/>
</dbReference>
<dbReference type="Gene3D" id="3.90.1150.10">
    <property type="entry name" value="Aspartate Aminotransferase, domain 1"/>
    <property type="match status" value="1"/>
</dbReference>
<dbReference type="PROSITE" id="PS50949">
    <property type="entry name" value="HTH_GNTR"/>
    <property type="match status" value="1"/>
</dbReference>
<evidence type="ECO:0000256" key="3">
    <source>
        <dbReference type="ARBA" id="ARBA00023015"/>
    </source>
</evidence>
<dbReference type="InterPro" id="IPR004839">
    <property type="entry name" value="Aminotransferase_I/II_large"/>
</dbReference>
<dbReference type="CDD" id="cd00609">
    <property type="entry name" value="AAT_like"/>
    <property type="match status" value="1"/>
</dbReference>
<dbReference type="GO" id="GO:0008483">
    <property type="term" value="F:transaminase activity"/>
    <property type="evidence" value="ECO:0007669"/>
    <property type="project" value="UniProtKB-KW"/>
</dbReference>
<dbReference type="Pfam" id="PF00392">
    <property type="entry name" value="GntR"/>
    <property type="match status" value="1"/>
</dbReference>
<dbReference type="GO" id="GO:0003700">
    <property type="term" value="F:DNA-binding transcription factor activity"/>
    <property type="evidence" value="ECO:0007669"/>
    <property type="project" value="InterPro"/>
</dbReference>
<dbReference type="SUPFAM" id="SSF46785">
    <property type="entry name" value="Winged helix' DNA-binding domain"/>
    <property type="match status" value="1"/>
</dbReference>
<keyword evidence="8" id="KW-0032">Aminotransferase</keyword>
<evidence type="ECO:0000256" key="5">
    <source>
        <dbReference type="ARBA" id="ARBA00023163"/>
    </source>
</evidence>
<evidence type="ECO:0000256" key="2">
    <source>
        <dbReference type="ARBA" id="ARBA00022898"/>
    </source>
</evidence>
<keyword evidence="9" id="KW-1185">Reference proteome</keyword>
<dbReference type="AlphaFoldDB" id="A0A368K046"/>
<evidence type="ECO:0000256" key="4">
    <source>
        <dbReference type="ARBA" id="ARBA00023125"/>
    </source>
</evidence>
<feature type="region of interest" description="Disordered" evidence="6">
    <location>
        <begin position="1"/>
        <end position="20"/>
    </location>
</feature>
<organism evidence="8 9">
    <name type="scientific">Phyllobacterium salinisoli</name>
    <dbReference type="NCBI Taxonomy" id="1899321"/>
    <lineage>
        <taxon>Bacteria</taxon>
        <taxon>Pseudomonadati</taxon>
        <taxon>Pseudomonadota</taxon>
        <taxon>Alphaproteobacteria</taxon>
        <taxon>Hyphomicrobiales</taxon>
        <taxon>Phyllobacteriaceae</taxon>
        <taxon>Phyllobacterium</taxon>
    </lineage>
</organism>
<dbReference type="InterPro" id="IPR015421">
    <property type="entry name" value="PyrdxlP-dep_Trfase_major"/>
</dbReference>
<feature type="compositionally biased region" description="Polar residues" evidence="6">
    <location>
        <begin position="1"/>
        <end position="16"/>
    </location>
</feature>
<proteinExistence type="inferred from homology"/>
<dbReference type="PANTHER" id="PTHR46577">
    <property type="entry name" value="HTH-TYPE TRANSCRIPTIONAL REGULATORY PROTEIN GABR"/>
    <property type="match status" value="1"/>
</dbReference>
<evidence type="ECO:0000256" key="1">
    <source>
        <dbReference type="ARBA" id="ARBA00005384"/>
    </source>
</evidence>
<dbReference type="Proteomes" id="UP000253420">
    <property type="component" value="Unassembled WGS sequence"/>
</dbReference>
<dbReference type="SMART" id="SM00345">
    <property type="entry name" value="HTH_GNTR"/>
    <property type="match status" value="1"/>
</dbReference>
<dbReference type="SUPFAM" id="SSF53383">
    <property type="entry name" value="PLP-dependent transferases"/>
    <property type="match status" value="1"/>
</dbReference>
<dbReference type="PANTHER" id="PTHR46577:SF2">
    <property type="entry name" value="TRANSCRIPTIONAL REGULATORY PROTEIN"/>
    <property type="match status" value="1"/>
</dbReference>
<accession>A0A368K046</accession>
<evidence type="ECO:0000256" key="6">
    <source>
        <dbReference type="SAM" id="MobiDB-lite"/>
    </source>
</evidence>
<comment type="caution">
    <text evidence="8">The sequence shown here is derived from an EMBL/GenBank/DDBJ whole genome shotgun (WGS) entry which is preliminary data.</text>
</comment>
<dbReference type="CDD" id="cd07377">
    <property type="entry name" value="WHTH_GntR"/>
    <property type="match status" value="1"/>
</dbReference>
<dbReference type="Pfam" id="PF00155">
    <property type="entry name" value="Aminotran_1_2"/>
    <property type="match status" value="1"/>
</dbReference>
<comment type="similarity">
    <text evidence="1">In the C-terminal section; belongs to the class-I pyridoxal-phosphate-dependent aminotransferase family.</text>
</comment>
<dbReference type="InterPro" id="IPR015422">
    <property type="entry name" value="PyrdxlP-dep_Trfase_small"/>
</dbReference>
<sequence>MSGTDADMRNSNSTDEAASAGPAASMPLYMRIASELSLRIASGDLPTGAKLTSLRGLAKQKQISVATVEAAYGELLSSGMIEARPKSGYYVCDKGRPAAKLPSRTRPNGSAATVSVSKPSLALLEHASNPKMAPFGCAIPATDVLETARLDRLMNRLNKAADGNLNIYGTPMGLSELRQQIARRHAAMGDFPEIDDILITNGCTEALYLALQAVTEPGDTVAVESPVYFGVLQIMETLGLKALELPTDHKGVSLDALEGHLRKGGVSACLLSSSFSNPMGATMPASLKETLLELLGRFNTPLIEDDVYGDLDTGDARPKPFISLSSATEVIYCSSFSKSLAPGYRVGWIRSKSRMHNLVKRKFSTTLCSAPLPQIAIARYIQSGAYDRHLRRLRKILRKSVHETRSELMRCLPAGSRISNPAGGFVLWAELPPTVDTNVMFKRALAENLCFAPGALFSASGNYRNCFRVSCGHHWNQAIKVSIRRLGELTHQLQ</sequence>
<dbReference type="InterPro" id="IPR000524">
    <property type="entry name" value="Tscrpt_reg_HTH_GntR"/>
</dbReference>
<dbReference type="Gene3D" id="3.40.640.10">
    <property type="entry name" value="Type I PLP-dependent aspartate aminotransferase-like (Major domain)"/>
    <property type="match status" value="1"/>
</dbReference>
<keyword evidence="2" id="KW-0663">Pyridoxal phosphate</keyword>
<evidence type="ECO:0000259" key="7">
    <source>
        <dbReference type="PROSITE" id="PS50949"/>
    </source>
</evidence>
<evidence type="ECO:0000313" key="8">
    <source>
        <dbReference type="EMBL" id="RCS21330.1"/>
    </source>
</evidence>
<dbReference type="EMBL" id="QOZG01000073">
    <property type="protein sequence ID" value="RCS21330.1"/>
    <property type="molecule type" value="Genomic_DNA"/>
</dbReference>
<dbReference type="InterPro" id="IPR015424">
    <property type="entry name" value="PyrdxlP-dep_Trfase"/>
</dbReference>
<feature type="domain" description="HTH gntR-type" evidence="7">
    <location>
        <begin position="26"/>
        <end position="94"/>
    </location>
</feature>
<dbReference type="Gene3D" id="1.10.10.10">
    <property type="entry name" value="Winged helix-like DNA-binding domain superfamily/Winged helix DNA-binding domain"/>
    <property type="match status" value="1"/>
</dbReference>
<keyword evidence="4" id="KW-0238">DNA-binding</keyword>
<name>A0A368K046_9HYPH</name>
<keyword evidence="5" id="KW-0804">Transcription</keyword>
<keyword evidence="3" id="KW-0805">Transcription regulation</keyword>
<dbReference type="RefSeq" id="WP_114443040.1">
    <property type="nucleotide sequence ID" value="NZ_QOZG01000073.1"/>
</dbReference>
<dbReference type="GO" id="GO:0003677">
    <property type="term" value="F:DNA binding"/>
    <property type="evidence" value="ECO:0007669"/>
    <property type="project" value="UniProtKB-KW"/>
</dbReference>
<keyword evidence="8" id="KW-0808">Transferase</keyword>
<dbReference type="GO" id="GO:0030170">
    <property type="term" value="F:pyridoxal phosphate binding"/>
    <property type="evidence" value="ECO:0007669"/>
    <property type="project" value="InterPro"/>
</dbReference>